<accession>A0A562M6V0</accession>
<protein>
    <submittedName>
        <fullName evidence="1">Uncharacterized protein</fullName>
    </submittedName>
</protein>
<organism evidence="1 2">
    <name type="scientific">Sphingobacterium siyangense</name>
    <dbReference type="NCBI Taxonomy" id="459529"/>
    <lineage>
        <taxon>Bacteria</taxon>
        <taxon>Pseudomonadati</taxon>
        <taxon>Bacteroidota</taxon>
        <taxon>Sphingobacteriia</taxon>
        <taxon>Sphingobacteriales</taxon>
        <taxon>Sphingobacteriaceae</taxon>
        <taxon>Sphingobacterium</taxon>
    </lineage>
</organism>
<dbReference type="AlphaFoldDB" id="A0A562M6V0"/>
<dbReference type="Proteomes" id="UP000315908">
    <property type="component" value="Unassembled WGS sequence"/>
</dbReference>
<comment type="caution">
    <text evidence="1">The sequence shown here is derived from an EMBL/GenBank/DDBJ whole genome shotgun (WGS) entry which is preliminary data.</text>
</comment>
<name>A0A562M6V0_9SPHI</name>
<gene>
    <name evidence="1" type="ORF">IQ31_04947</name>
</gene>
<proteinExistence type="predicted"/>
<evidence type="ECO:0000313" key="2">
    <source>
        <dbReference type="Proteomes" id="UP000315908"/>
    </source>
</evidence>
<reference evidence="1 2" key="1">
    <citation type="journal article" date="2015" name="Stand. Genomic Sci.">
        <title>Genomic Encyclopedia of Bacterial and Archaeal Type Strains, Phase III: the genomes of soil and plant-associated and newly described type strains.</title>
        <authorList>
            <person name="Whitman W.B."/>
            <person name="Woyke T."/>
            <person name="Klenk H.P."/>
            <person name="Zhou Y."/>
            <person name="Lilburn T.G."/>
            <person name="Beck B.J."/>
            <person name="De Vos P."/>
            <person name="Vandamme P."/>
            <person name="Eisen J.A."/>
            <person name="Garrity G."/>
            <person name="Hugenholtz P."/>
            <person name="Kyrpides N.C."/>
        </authorList>
    </citation>
    <scope>NUCLEOTIDE SEQUENCE [LARGE SCALE GENOMIC DNA]</scope>
    <source>
        <strain evidence="1 2">CGMCC 1.6855</strain>
    </source>
</reference>
<sequence>MIQMENKGLIEDYLFWMFKVTYEIEMHINAIVALDRVFSKLQRFSQQSADMIFYHNQLALIQSAYLLKSKPKRDEKHSIFTLRGFLYGQGVKINVDPLKKVMNDIDLFYTKNEIDISKIIRKRDGEAHQFKLSHQMKINNENYVSLNRNVELIYIAREILTDIHYILFERDFPNELKYDVNIYDKIYKNGLL</sequence>
<evidence type="ECO:0000313" key="1">
    <source>
        <dbReference type="EMBL" id="TWI15664.1"/>
    </source>
</evidence>
<dbReference type="EMBL" id="VLKR01000040">
    <property type="protein sequence ID" value="TWI15664.1"/>
    <property type="molecule type" value="Genomic_DNA"/>
</dbReference>